<name>A0A239I463_9BURK</name>
<dbReference type="Pfam" id="PF00072">
    <property type="entry name" value="Response_reg"/>
    <property type="match status" value="1"/>
</dbReference>
<dbReference type="AlphaFoldDB" id="A0A239I463"/>
<dbReference type="InterPro" id="IPR011006">
    <property type="entry name" value="CheY-like_superfamily"/>
</dbReference>
<organism evidence="12 13">
    <name type="scientific">Noviherbaspirillum humi</name>
    <dbReference type="NCBI Taxonomy" id="1688639"/>
    <lineage>
        <taxon>Bacteria</taxon>
        <taxon>Pseudomonadati</taxon>
        <taxon>Pseudomonadota</taxon>
        <taxon>Betaproteobacteria</taxon>
        <taxon>Burkholderiales</taxon>
        <taxon>Oxalobacteraceae</taxon>
        <taxon>Noviherbaspirillum</taxon>
    </lineage>
</organism>
<dbReference type="Pfam" id="PF08447">
    <property type="entry name" value="PAS_3"/>
    <property type="match status" value="1"/>
</dbReference>
<dbReference type="InterPro" id="IPR001610">
    <property type="entry name" value="PAC"/>
</dbReference>
<dbReference type="InterPro" id="IPR000014">
    <property type="entry name" value="PAS"/>
</dbReference>
<evidence type="ECO:0000259" key="9">
    <source>
        <dbReference type="PROSITE" id="PS50110"/>
    </source>
</evidence>
<keyword evidence="6" id="KW-0418">Kinase</keyword>
<feature type="domain" description="Histidine kinase" evidence="8">
    <location>
        <begin position="431"/>
        <end position="649"/>
    </location>
</feature>
<dbReference type="SUPFAM" id="SSF47384">
    <property type="entry name" value="Homodimeric domain of signal transducing histidine kinase"/>
    <property type="match status" value="1"/>
</dbReference>
<evidence type="ECO:0000256" key="3">
    <source>
        <dbReference type="ARBA" id="ARBA00012438"/>
    </source>
</evidence>
<dbReference type="Pfam" id="PF02518">
    <property type="entry name" value="HATPase_c"/>
    <property type="match status" value="1"/>
</dbReference>
<dbReference type="Gene3D" id="1.10.287.130">
    <property type="match status" value="1"/>
</dbReference>
<evidence type="ECO:0000259" key="10">
    <source>
        <dbReference type="PROSITE" id="PS50112"/>
    </source>
</evidence>
<dbReference type="PROSITE" id="PS50113">
    <property type="entry name" value="PAC"/>
    <property type="match status" value="2"/>
</dbReference>
<dbReference type="Proteomes" id="UP000198284">
    <property type="component" value="Unassembled WGS sequence"/>
</dbReference>
<dbReference type="SMART" id="SM00086">
    <property type="entry name" value="PAC"/>
    <property type="match status" value="2"/>
</dbReference>
<dbReference type="GO" id="GO:0000155">
    <property type="term" value="F:phosphorelay sensor kinase activity"/>
    <property type="evidence" value="ECO:0007669"/>
    <property type="project" value="InterPro"/>
</dbReference>
<dbReference type="OrthoDB" id="9087351at2"/>
<dbReference type="Gene3D" id="3.30.450.20">
    <property type="entry name" value="PAS domain"/>
    <property type="match status" value="3"/>
</dbReference>
<dbReference type="NCBIfam" id="TIGR00229">
    <property type="entry name" value="sensory_box"/>
    <property type="match status" value="2"/>
</dbReference>
<dbReference type="PROSITE" id="PS50109">
    <property type="entry name" value="HIS_KIN"/>
    <property type="match status" value="1"/>
</dbReference>
<evidence type="ECO:0000259" key="11">
    <source>
        <dbReference type="PROSITE" id="PS50113"/>
    </source>
</evidence>
<dbReference type="SMART" id="SM00091">
    <property type="entry name" value="PAS"/>
    <property type="match status" value="3"/>
</dbReference>
<sequence length="803" mass="87414">MSACVASDFDFLPNGTGQMAGHIRGLDWTRTAMGQPAAWPPVLKAALNTLLAARLPIFLVWGEEQTCFYNDAFIDIVARRHPEALGMSLSQIAPEASEAISALIGRAMAGQPARIESLPFPAHGARGGADPLRLNVSCSPVGAGDAFGGLLVICEPLRHPLHADNAAIAEIARLKGIFEQAPVPIAVLVGPEHRFEISNAANKRIFGDRAIIGEAFREAVPESAELGDLLDRVYRTGEPHVGHQMPFRTQAADGVPQQIYMNLIFQPLRDAAGKVFGIIVVGSDVTQEVQATAALRKSERRARAIIDAVPQMIWTASPDGATNFFNKQWYDFTGLPQDSLAGWEAVHPDDRAVNAVHWQRCVADGTPYEAKSRLRHRSGEYHWTLVRAVPVKDANGGIIEWIGSNTDIHGQETANETLKAENARKDEFLAMLAHELRNPLAPIFAAAEFLTTRAAQDPMLEQPSSIITRQVQHIAHLVDDLLDVSRVTRGHIELERVSLDLNHVIADAVDQVNHLFKQRRHRFVLDLGYDEVHVQGDHNRLVQVIANLLSNAAKYTPDRGRISLSMDADADRVTICVADNGIGMAPQLISHAFDLFYQGQRPLDRTEGGLGIGLSLVKSLIELHGGTVRADSEGTGRGSSFVLTLPRQRAEDVRREARVPMKSLAPIDLVQAAPAPSGLRILIVDDNADAALMMGVLLRDAGYQTVVEHDGLAALDRHRQGAFDIYLLDIGLPGMNGYELVKAVRASGTAENAVFIALSGYGKEKDRKASAEAGFHHHLVKPISVDKVQEFLASIKPHASMQA</sequence>
<evidence type="ECO:0000256" key="5">
    <source>
        <dbReference type="ARBA" id="ARBA00022679"/>
    </source>
</evidence>
<evidence type="ECO:0000259" key="8">
    <source>
        <dbReference type="PROSITE" id="PS50109"/>
    </source>
</evidence>
<feature type="domain" description="PAC" evidence="11">
    <location>
        <begin position="243"/>
        <end position="297"/>
    </location>
</feature>
<accession>A0A239I463</accession>
<keyword evidence="13" id="KW-1185">Reference proteome</keyword>
<dbReference type="SMART" id="SM00448">
    <property type="entry name" value="REC"/>
    <property type="match status" value="1"/>
</dbReference>
<comment type="subcellular location">
    <subcellularLocation>
        <location evidence="2">Cell inner membrane</location>
        <topology evidence="2">Multi-pass membrane protein</topology>
    </subcellularLocation>
</comment>
<evidence type="ECO:0000313" key="12">
    <source>
        <dbReference type="EMBL" id="SNS88676.1"/>
    </source>
</evidence>
<proteinExistence type="predicted"/>
<gene>
    <name evidence="12" type="ORF">SAMN06265795_108130</name>
</gene>
<dbReference type="InterPro" id="IPR013656">
    <property type="entry name" value="PAS_4"/>
</dbReference>
<feature type="domain" description="Response regulatory" evidence="9">
    <location>
        <begin position="680"/>
        <end position="796"/>
    </location>
</feature>
<evidence type="ECO:0000256" key="6">
    <source>
        <dbReference type="ARBA" id="ARBA00022777"/>
    </source>
</evidence>
<dbReference type="EC" id="2.7.13.3" evidence="3"/>
<dbReference type="InterPro" id="IPR004358">
    <property type="entry name" value="Sig_transdc_His_kin-like_C"/>
</dbReference>
<dbReference type="SMART" id="SM00388">
    <property type="entry name" value="HisKA"/>
    <property type="match status" value="1"/>
</dbReference>
<dbReference type="FunFam" id="3.30.450.20:FF:000099">
    <property type="entry name" value="Sensory box sensor histidine kinase"/>
    <property type="match status" value="1"/>
</dbReference>
<dbReference type="InterPro" id="IPR003661">
    <property type="entry name" value="HisK_dim/P_dom"/>
</dbReference>
<keyword evidence="4 7" id="KW-0597">Phosphoprotein</keyword>
<dbReference type="FunFam" id="3.30.565.10:FF:000006">
    <property type="entry name" value="Sensor histidine kinase WalK"/>
    <property type="match status" value="1"/>
</dbReference>
<dbReference type="PANTHER" id="PTHR43547:SF2">
    <property type="entry name" value="HYBRID SIGNAL TRANSDUCTION HISTIDINE KINASE C"/>
    <property type="match status" value="1"/>
</dbReference>
<evidence type="ECO:0000256" key="2">
    <source>
        <dbReference type="ARBA" id="ARBA00004429"/>
    </source>
</evidence>
<dbReference type="CDD" id="cd17580">
    <property type="entry name" value="REC_2_DhkD-like"/>
    <property type="match status" value="1"/>
</dbReference>
<comment type="catalytic activity">
    <reaction evidence="1">
        <text>ATP + protein L-histidine = ADP + protein N-phospho-L-histidine.</text>
        <dbReference type="EC" id="2.7.13.3"/>
    </reaction>
</comment>
<dbReference type="CDD" id="cd00082">
    <property type="entry name" value="HisKA"/>
    <property type="match status" value="1"/>
</dbReference>
<evidence type="ECO:0000256" key="4">
    <source>
        <dbReference type="ARBA" id="ARBA00022553"/>
    </source>
</evidence>
<dbReference type="Pfam" id="PF08448">
    <property type="entry name" value="PAS_4"/>
    <property type="match status" value="1"/>
</dbReference>
<dbReference type="SMART" id="SM00387">
    <property type="entry name" value="HATPase_c"/>
    <property type="match status" value="1"/>
</dbReference>
<dbReference type="PROSITE" id="PS50110">
    <property type="entry name" value="RESPONSE_REGULATORY"/>
    <property type="match status" value="1"/>
</dbReference>
<dbReference type="InterPro" id="IPR035965">
    <property type="entry name" value="PAS-like_dom_sf"/>
</dbReference>
<dbReference type="SUPFAM" id="SSF55874">
    <property type="entry name" value="ATPase domain of HSP90 chaperone/DNA topoisomerase II/histidine kinase"/>
    <property type="match status" value="1"/>
</dbReference>
<dbReference type="Gene3D" id="3.40.50.2300">
    <property type="match status" value="1"/>
</dbReference>
<dbReference type="InterPro" id="IPR003594">
    <property type="entry name" value="HATPase_dom"/>
</dbReference>
<dbReference type="CDD" id="cd00130">
    <property type="entry name" value="PAS"/>
    <property type="match status" value="1"/>
</dbReference>
<keyword evidence="5" id="KW-0808">Transferase</keyword>
<dbReference type="Pfam" id="PF00512">
    <property type="entry name" value="HisKA"/>
    <property type="match status" value="1"/>
</dbReference>
<evidence type="ECO:0000256" key="7">
    <source>
        <dbReference type="PROSITE-ProRule" id="PRU00169"/>
    </source>
</evidence>
<dbReference type="InterPro" id="IPR000700">
    <property type="entry name" value="PAS-assoc_C"/>
</dbReference>
<dbReference type="EMBL" id="FZOT01000008">
    <property type="protein sequence ID" value="SNS88676.1"/>
    <property type="molecule type" value="Genomic_DNA"/>
</dbReference>
<reference evidence="12 13" key="1">
    <citation type="submission" date="2017-06" db="EMBL/GenBank/DDBJ databases">
        <authorList>
            <person name="Kim H.J."/>
            <person name="Triplett B.A."/>
        </authorList>
    </citation>
    <scope>NUCLEOTIDE SEQUENCE [LARGE SCALE GENOMIC DNA]</scope>
    <source>
        <strain evidence="12 13">U15</strain>
    </source>
</reference>
<dbReference type="PROSITE" id="PS50112">
    <property type="entry name" value="PAS"/>
    <property type="match status" value="1"/>
</dbReference>
<dbReference type="InterPro" id="IPR013655">
    <property type="entry name" value="PAS_fold_3"/>
</dbReference>
<dbReference type="InterPro" id="IPR036097">
    <property type="entry name" value="HisK_dim/P_sf"/>
</dbReference>
<dbReference type="RefSeq" id="WP_089399899.1">
    <property type="nucleotide sequence ID" value="NZ_FZOT01000008.1"/>
</dbReference>
<dbReference type="InterPro" id="IPR005467">
    <property type="entry name" value="His_kinase_dom"/>
</dbReference>
<dbReference type="GO" id="GO:0005886">
    <property type="term" value="C:plasma membrane"/>
    <property type="evidence" value="ECO:0007669"/>
    <property type="project" value="UniProtKB-SubCell"/>
</dbReference>
<evidence type="ECO:0000256" key="1">
    <source>
        <dbReference type="ARBA" id="ARBA00000085"/>
    </source>
</evidence>
<feature type="domain" description="PAS" evidence="10">
    <location>
        <begin position="298"/>
        <end position="342"/>
    </location>
</feature>
<feature type="domain" description="PAC" evidence="11">
    <location>
        <begin position="368"/>
        <end position="420"/>
    </location>
</feature>
<feature type="modified residue" description="4-aspartylphosphate" evidence="7">
    <location>
        <position position="729"/>
    </location>
</feature>
<dbReference type="CDD" id="cd00075">
    <property type="entry name" value="HATPase"/>
    <property type="match status" value="1"/>
</dbReference>
<dbReference type="PRINTS" id="PR00344">
    <property type="entry name" value="BCTRLSENSOR"/>
</dbReference>
<dbReference type="InterPro" id="IPR036890">
    <property type="entry name" value="HATPase_C_sf"/>
</dbReference>
<evidence type="ECO:0000313" key="13">
    <source>
        <dbReference type="Proteomes" id="UP000198284"/>
    </source>
</evidence>
<dbReference type="InterPro" id="IPR001789">
    <property type="entry name" value="Sig_transdc_resp-reg_receiver"/>
</dbReference>
<dbReference type="SUPFAM" id="SSF52172">
    <property type="entry name" value="CheY-like"/>
    <property type="match status" value="1"/>
</dbReference>
<protein>
    <recommendedName>
        <fullName evidence="3">histidine kinase</fullName>
        <ecNumber evidence="3">2.7.13.3</ecNumber>
    </recommendedName>
</protein>
<dbReference type="PANTHER" id="PTHR43547">
    <property type="entry name" value="TWO-COMPONENT HISTIDINE KINASE"/>
    <property type="match status" value="1"/>
</dbReference>
<dbReference type="Gene3D" id="3.30.565.10">
    <property type="entry name" value="Histidine kinase-like ATPase, C-terminal domain"/>
    <property type="match status" value="1"/>
</dbReference>
<dbReference type="SUPFAM" id="SSF55785">
    <property type="entry name" value="PYP-like sensor domain (PAS domain)"/>
    <property type="match status" value="2"/>
</dbReference>